<evidence type="ECO:0000256" key="1">
    <source>
        <dbReference type="SAM" id="MobiDB-lite"/>
    </source>
</evidence>
<dbReference type="RefSeq" id="XP_457448.1">
    <property type="nucleotide sequence ID" value="XM_457448.1"/>
</dbReference>
<evidence type="ECO:0000313" key="3">
    <source>
        <dbReference type="Proteomes" id="UP000000599"/>
    </source>
</evidence>
<sequence length="99" mass="10591">MTQVGDGKWCKRKDREEKREEITASVKGTAGGGFVVVTEHSDAATRYQSIADVMGPVLRGCDVASATSTPKRGLAGERNCSTRIGHTTSVLLIVRRSSP</sequence>
<accession>Q6BWH1</accession>
<feature type="region of interest" description="Disordered" evidence="1">
    <location>
        <begin position="1"/>
        <end position="23"/>
    </location>
</feature>
<dbReference type="InParanoid" id="Q6BWH1"/>
<dbReference type="AlphaFoldDB" id="Q6BWH1"/>
<dbReference type="EMBL" id="CR382134">
    <property type="protein sequence ID" value="CAG85452.1"/>
    <property type="molecule type" value="Genomic_DNA"/>
</dbReference>
<proteinExistence type="predicted"/>
<dbReference type="GeneID" id="2913383"/>
<gene>
    <name evidence="2" type="ordered locus">DEHA2B11418g</name>
</gene>
<dbReference type="Proteomes" id="UP000000599">
    <property type="component" value="Chromosome B"/>
</dbReference>
<dbReference type="VEuPathDB" id="FungiDB:DEHA2B11418g"/>
<keyword evidence="3" id="KW-1185">Reference proteome</keyword>
<feature type="compositionally biased region" description="Basic and acidic residues" evidence="1">
    <location>
        <begin position="13"/>
        <end position="22"/>
    </location>
</feature>
<name>Q6BWH1_DEBHA</name>
<dbReference type="HOGENOM" id="CLU_2320320_0_0_1"/>
<protein>
    <submittedName>
        <fullName evidence="2">DEHA2B11418p</fullName>
    </submittedName>
</protein>
<dbReference type="KEGG" id="dha:DEHA2B11418g"/>
<organism evidence="2 3">
    <name type="scientific">Debaryomyces hansenii (strain ATCC 36239 / CBS 767 / BCRC 21394 / JCM 1990 / NBRC 0083 / IGC 2968)</name>
    <name type="common">Yeast</name>
    <name type="synonym">Torulaspora hansenii</name>
    <dbReference type="NCBI Taxonomy" id="284592"/>
    <lineage>
        <taxon>Eukaryota</taxon>
        <taxon>Fungi</taxon>
        <taxon>Dikarya</taxon>
        <taxon>Ascomycota</taxon>
        <taxon>Saccharomycotina</taxon>
        <taxon>Pichiomycetes</taxon>
        <taxon>Debaryomycetaceae</taxon>
        <taxon>Debaryomyces</taxon>
    </lineage>
</organism>
<evidence type="ECO:0000313" key="2">
    <source>
        <dbReference type="EMBL" id="CAG85452.1"/>
    </source>
</evidence>
<reference evidence="2 3" key="1">
    <citation type="journal article" date="2004" name="Nature">
        <title>Genome evolution in yeasts.</title>
        <authorList>
            <consortium name="Genolevures"/>
            <person name="Dujon B."/>
            <person name="Sherman D."/>
            <person name="Fischer G."/>
            <person name="Durrens P."/>
            <person name="Casaregola S."/>
            <person name="Lafontaine I."/>
            <person name="de Montigny J."/>
            <person name="Marck C."/>
            <person name="Neuveglise C."/>
            <person name="Talla E."/>
            <person name="Goffard N."/>
            <person name="Frangeul L."/>
            <person name="Aigle M."/>
            <person name="Anthouard V."/>
            <person name="Babour A."/>
            <person name="Barbe V."/>
            <person name="Barnay S."/>
            <person name="Blanchin S."/>
            <person name="Beckerich J.M."/>
            <person name="Beyne E."/>
            <person name="Bleykasten C."/>
            <person name="Boisrame A."/>
            <person name="Boyer J."/>
            <person name="Cattolico L."/>
            <person name="Confanioleri F."/>
            <person name="de Daruvar A."/>
            <person name="Despons L."/>
            <person name="Fabre E."/>
            <person name="Fairhead C."/>
            <person name="Ferry-Dumazet H."/>
            <person name="Groppi A."/>
            <person name="Hantraye F."/>
            <person name="Hennequin C."/>
            <person name="Jauniaux N."/>
            <person name="Joyet P."/>
            <person name="Kachouri R."/>
            <person name="Kerrest A."/>
            <person name="Koszul R."/>
            <person name="Lemaire M."/>
            <person name="Lesur I."/>
            <person name="Ma L."/>
            <person name="Muller H."/>
            <person name="Nicaud J.M."/>
            <person name="Nikolski M."/>
            <person name="Oztas S."/>
            <person name="Ozier-Kalogeropoulos O."/>
            <person name="Pellenz S."/>
            <person name="Potier S."/>
            <person name="Richard G.F."/>
            <person name="Straub M.L."/>
            <person name="Suleau A."/>
            <person name="Swennene D."/>
            <person name="Tekaia F."/>
            <person name="Wesolowski-Louvel M."/>
            <person name="Westhof E."/>
            <person name="Wirth B."/>
            <person name="Zeniou-Meyer M."/>
            <person name="Zivanovic I."/>
            <person name="Bolotin-Fukuhara M."/>
            <person name="Thierry A."/>
            <person name="Bouchier C."/>
            <person name="Caudron B."/>
            <person name="Scarpelli C."/>
            <person name="Gaillardin C."/>
            <person name="Weissenbach J."/>
            <person name="Wincker P."/>
            <person name="Souciet J.L."/>
        </authorList>
    </citation>
    <scope>NUCLEOTIDE SEQUENCE [LARGE SCALE GENOMIC DNA]</scope>
    <source>
        <strain evidence="3">ATCC 36239 / CBS 767 / BCRC 21394 / JCM 1990 / NBRC 0083 / IGC 2968</strain>
    </source>
</reference>